<accession>A0A444J488</accession>
<dbReference type="EMBL" id="MTKO01000016">
    <property type="protein sequence ID" value="RWX47895.1"/>
    <property type="molecule type" value="Genomic_DNA"/>
</dbReference>
<evidence type="ECO:0000313" key="1">
    <source>
        <dbReference type="EMBL" id="RWX47895.1"/>
    </source>
</evidence>
<sequence length="37" mass="4246">MGIGVFVEFKIETPLALRCLSRGKIKRGLSLEYLFIF</sequence>
<dbReference type="Proteomes" id="UP000287853">
    <property type="component" value="Unassembled WGS sequence"/>
</dbReference>
<protein>
    <submittedName>
        <fullName evidence="1">Uncharacterized protein</fullName>
    </submittedName>
</protein>
<evidence type="ECO:0000313" key="2">
    <source>
        <dbReference type="Proteomes" id="UP000287853"/>
    </source>
</evidence>
<proteinExistence type="predicted"/>
<name>A0A444J488_9BACT</name>
<comment type="caution">
    <text evidence="1">The sequence shown here is derived from an EMBL/GenBank/DDBJ whole genome shotgun (WGS) entry which is preliminary data.</text>
</comment>
<keyword evidence="2" id="KW-1185">Reference proteome</keyword>
<organism evidence="1 2">
    <name type="scientific">Candidatus Electrothrix aarhusensis</name>
    <dbReference type="NCBI Taxonomy" id="1859131"/>
    <lineage>
        <taxon>Bacteria</taxon>
        <taxon>Pseudomonadati</taxon>
        <taxon>Thermodesulfobacteriota</taxon>
        <taxon>Desulfobulbia</taxon>
        <taxon>Desulfobulbales</taxon>
        <taxon>Desulfobulbaceae</taxon>
        <taxon>Candidatus Electrothrix</taxon>
    </lineage>
</organism>
<gene>
    <name evidence="1" type="ORF">H206_05505</name>
</gene>
<reference evidence="1 2" key="1">
    <citation type="submission" date="2017-01" db="EMBL/GenBank/DDBJ databases">
        <title>The cable genome- insights into the physiology and evolution of filamentous bacteria capable of sulfide oxidation via long distance electron transfer.</title>
        <authorList>
            <person name="Schreiber L."/>
            <person name="Bjerg J.T."/>
            <person name="Boggild A."/>
            <person name="Van De Vossenberg J."/>
            <person name="Meysman F."/>
            <person name="Nielsen L.P."/>
            <person name="Schramm A."/>
            <person name="Kjeldsen K.U."/>
        </authorList>
    </citation>
    <scope>NUCLEOTIDE SEQUENCE [LARGE SCALE GENOMIC DNA]</scope>
    <source>
        <strain evidence="1">MCF</strain>
    </source>
</reference>
<dbReference type="AlphaFoldDB" id="A0A444J488"/>